<keyword evidence="4 6" id="KW-1133">Transmembrane helix</keyword>
<dbReference type="AlphaFoldDB" id="A0A917Q5B6"/>
<protein>
    <submittedName>
        <fullName evidence="7">Membrane protein</fullName>
    </submittedName>
</protein>
<dbReference type="PANTHER" id="PTHR39087">
    <property type="entry name" value="UPF0104 MEMBRANE PROTEIN MJ1595"/>
    <property type="match status" value="1"/>
</dbReference>
<evidence type="ECO:0000256" key="4">
    <source>
        <dbReference type="ARBA" id="ARBA00022989"/>
    </source>
</evidence>
<evidence type="ECO:0000256" key="6">
    <source>
        <dbReference type="SAM" id="Phobius"/>
    </source>
</evidence>
<dbReference type="Pfam" id="PF03706">
    <property type="entry name" value="LPG_synthase_TM"/>
    <property type="match status" value="1"/>
</dbReference>
<reference evidence="7 8" key="1">
    <citation type="journal article" date="2014" name="Int. J. Syst. Evol. Microbiol.">
        <title>Complete genome sequence of Corynebacterium casei LMG S-19264T (=DSM 44701T), isolated from a smear-ripened cheese.</title>
        <authorList>
            <consortium name="US DOE Joint Genome Institute (JGI-PGF)"/>
            <person name="Walter F."/>
            <person name="Albersmeier A."/>
            <person name="Kalinowski J."/>
            <person name="Ruckert C."/>
        </authorList>
    </citation>
    <scope>NUCLEOTIDE SEQUENCE [LARGE SCALE GENOMIC DNA]</scope>
    <source>
        <strain evidence="7 8">CGMCC 1.9161</strain>
    </source>
</reference>
<dbReference type="PANTHER" id="PTHR39087:SF2">
    <property type="entry name" value="UPF0104 MEMBRANE PROTEIN MJ1595"/>
    <property type="match status" value="1"/>
</dbReference>
<dbReference type="EMBL" id="BMMF01000002">
    <property type="protein sequence ID" value="GGK24529.1"/>
    <property type="molecule type" value="Genomic_DNA"/>
</dbReference>
<feature type="transmembrane region" description="Helical" evidence="6">
    <location>
        <begin position="168"/>
        <end position="190"/>
    </location>
</feature>
<feature type="transmembrane region" description="Helical" evidence="6">
    <location>
        <begin position="122"/>
        <end position="147"/>
    </location>
</feature>
<evidence type="ECO:0000313" key="8">
    <source>
        <dbReference type="Proteomes" id="UP000600449"/>
    </source>
</evidence>
<dbReference type="InterPro" id="IPR022791">
    <property type="entry name" value="L-PG_synthase/AglD"/>
</dbReference>
<keyword evidence="3 6" id="KW-0812">Transmembrane</keyword>
<proteinExistence type="predicted"/>
<feature type="transmembrane region" description="Helical" evidence="6">
    <location>
        <begin position="7"/>
        <end position="25"/>
    </location>
</feature>
<feature type="transmembrane region" description="Helical" evidence="6">
    <location>
        <begin position="282"/>
        <end position="307"/>
    </location>
</feature>
<comment type="subcellular location">
    <subcellularLocation>
        <location evidence="1">Cell membrane</location>
        <topology evidence="1">Multi-pass membrane protein</topology>
    </subcellularLocation>
</comment>
<sequence>MRRALDYIWPVVGLLAVAFSFWLLAEELRAISAEDVLDAMAAIGPWQLAAAAAATVAGYAMLAWYDRIALLHLGVTHISWTFITLASFTTYALSHNIGASVLSGAMVRYRAYSSRGLSTSQIAILVGLCSFTFVLGVVLLAGLVLVFEPYVLARLTGLLPGFMEIEALARGVGALLLCLVALYLVGSLMGLPPLRIRAFRLDYPRPAVTLRQLAASTLDLLFTAAIVYFLLPWDQNPGYFVVLAVFLASFSAALISHAPGGLGVFELVFVAAMPDIPDAELLAALVLFRVLYLLIPFAFSLVVVAIFERRKLAQALKERTRRIKKR</sequence>
<evidence type="ECO:0000256" key="1">
    <source>
        <dbReference type="ARBA" id="ARBA00004651"/>
    </source>
</evidence>
<feature type="transmembrane region" description="Helical" evidence="6">
    <location>
        <begin position="77"/>
        <end position="102"/>
    </location>
</feature>
<feature type="transmembrane region" description="Helical" evidence="6">
    <location>
        <begin position="210"/>
        <end position="231"/>
    </location>
</feature>
<dbReference type="RefSeq" id="WP_188909997.1">
    <property type="nucleotide sequence ID" value="NZ_BMMF01000002.1"/>
</dbReference>
<gene>
    <name evidence="7" type="ORF">GCM10011322_08960</name>
</gene>
<accession>A0A917Q5B6</accession>
<dbReference type="Proteomes" id="UP000600449">
    <property type="component" value="Unassembled WGS sequence"/>
</dbReference>
<evidence type="ECO:0000256" key="3">
    <source>
        <dbReference type="ARBA" id="ARBA00022692"/>
    </source>
</evidence>
<dbReference type="GO" id="GO:0005886">
    <property type="term" value="C:plasma membrane"/>
    <property type="evidence" value="ECO:0007669"/>
    <property type="project" value="UniProtKB-SubCell"/>
</dbReference>
<name>A0A917Q5B6_9HYPH</name>
<feature type="transmembrane region" description="Helical" evidence="6">
    <location>
        <begin position="45"/>
        <end position="65"/>
    </location>
</feature>
<evidence type="ECO:0000256" key="5">
    <source>
        <dbReference type="ARBA" id="ARBA00023136"/>
    </source>
</evidence>
<feature type="transmembrane region" description="Helical" evidence="6">
    <location>
        <begin position="238"/>
        <end position="262"/>
    </location>
</feature>
<comment type="caution">
    <text evidence="7">The sequence shown here is derived from an EMBL/GenBank/DDBJ whole genome shotgun (WGS) entry which is preliminary data.</text>
</comment>
<keyword evidence="8" id="KW-1185">Reference proteome</keyword>
<evidence type="ECO:0000313" key="7">
    <source>
        <dbReference type="EMBL" id="GGK24529.1"/>
    </source>
</evidence>
<organism evidence="7 8">
    <name type="scientific">Salinarimonas ramus</name>
    <dbReference type="NCBI Taxonomy" id="690164"/>
    <lineage>
        <taxon>Bacteria</taxon>
        <taxon>Pseudomonadati</taxon>
        <taxon>Pseudomonadota</taxon>
        <taxon>Alphaproteobacteria</taxon>
        <taxon>Hyphomicrobiales</taxon>
        <taxon>Salinarimonadaceae</taxon>
        <taxon>Salinarimonas</taxon>
    </lineage>
</organism>
<evidence type="ECO:0000256" key="2">
    <source>
        <dbReference type="ARBA" id="ARBA00022475"/>
    </source>
</evidence>
<keyword evidence="5 6" id="KW-0472">Membrane</keyword>
<keyword evidence="2" id="KW-1003">Cell membrane</keyword>